<evidence type="ECO:0000259" key="7">
    <source>
        <dbReference type="PROSITE" id="PS50862"/>
    </source>
</evidence>
<dbReference type="Proteomes" id="UP000539473">
    <property type="component" value="Unassembled WGS sequence"/>
</dbReference>
<reference evidence="9 10" key="3">
    <citation type="submission" date="2020-08" db="EMBL/GenBank/DDBJ databases">
        <title>Genomic Encyclopedia of Type Strains, Phase IV (KMG-IV): sequencing the most valuable type-strain genomes for metagenomic binning, comparative biology and taxonomic classification.</title>
        <authorList>
            <person name="Goeker M."/>
        </authorList>
    </citation>
    <scope>NUCLEOTIDE SEQUENCE [LARGE SCALE GENOMIC DNA]</scope>
    <source>
        <strain evidence="9 10">DSM 27521</strain>
    </source>
</reference>
<dbReference type="InterPro" id="IPR004154">
    <property type="entry name" value="Anticodon-bd"/>
</dbReference>
<evidence type="ECO:0000313" key="8">
    <source>
        <dbReference type="EMBL" id="GHF30364.1"/>
    </source>
</evidence>
<evidence type="ECO:0000256" key="1">
    <source>
        <dbReference type="ARBA" id="ARBA00008226"/>
    </source>
</evidence>
<dbReference type="Gene3D" id="3.30.930.10">
    <property type="entry name" value="Bira Bifunctional Protein, Domain 2"/>
    <property type="match status" value="1"/>
</dbReference>
<dbReference type="PANTHER" id="PTHR43707">
    <property type="entry name" value="HISTIDYL-TRNA SYNTHETASE"/>
    <property type="match status" value="1"/>
</dbReference>
<evidence type="ECO:0000256" key="6">
    <source>
        <dbReference type="PIRSR" id="PIRSR001549-1"/>
    </source>
</evidence>
<dbReference type="AlphaFoldDB" id="A0A7W8KBU3"/>
<comment type="caution">
    <text evidence="9">The sequence shown here is derived from an EMBL/GenBank/DDBJ whole genome shotgun (WGS) entry which is preliminary data.</text>
</comment>
<comment type="similarity">
    <text evidence="1 5">Belongs to the class-II aminoacyl-tRNA synthetase family.</text>
</comment>
<evidence type="ECO:0000256" key="5">
    <source>
        <dbReference type="HAMAP-Rule" id="MF_00127"/>
    </source>
</evidence>
<comment type="subunit">
    <text evidence="5">Homodimer.</text>
</comment>
<sequence>MAIQRPKGTQDHLPDGSPKLSLDTRAVAFQHVQDVSRRVLERAGAQFLATPVFEEAELVKRGVGGSTDIVRKEMFTVYYFGDHGGFILRPEGTAGLVRAYLQNGLKQLPAPLKLWTHGPMFRAENVQKGRLRQFHQVDYEVLGSTDPLVDAEAIALMVDVVAALGLTGVRVKLGSIGDPADRETYNAYLRGLFGAHVDRLSDDSKERLERNPMRILDSKSAGDQALIAELGVKPMLDFLGDDARAHFEAVQTYLNSWDVAYDIDPSIVRGLDYYRRTAWELHHEGVGAKSALGGGGRYDGLAEQLGGPLVPGIGWAFGIERLLLAMEAEGLDVPGSGGPLLYVAALDVANVGHAATLAIAARRVARAEFAYRAVKPGTAFRDAERRGARLVALIGSDEVARDVVSVKDLATGVQMTVGTRDLPAYLAGHLEPSGSVAQAAPAQENA</sequence>
<dbReference type="InterPro" id="IPR006195">
    <property type="entry name" value="aa-tRNA-synth_II"/>
</dbReference>
<dbReference type="InterPro" id="IPR015807">
    <property type="entry name" value="His-tRNA-ligase"/>
</dbReference>
<reference evidence="8" key="4">
    <citation type="submission" date="2024-05" db="EMBL/GenBank/DDBJ databases">
        <authorList>
            <person name="Sun Q."/>
            <person name="Zhou Y."/>
        </authorList>
    </citation>
    <scope>NUCLEOTIDE SEQUENCE</scope>
    <source>
        <strain evidence="8">CGMCC 1.18437</strain>
    </source>
</reference>
<feature type="binding site" evidence="6">
    <location>
        <begin position="91"/>
        <end position="93"/>
    </location>
    <ligand>
        <name>L-histidine</name>
        <dbReference type="ChEBI" id="CHEBI:57595"/>
    </ligand>
</feature>
<dbReference type="EMBL" id="BNAJ01000001">
    <property type="protein sequence ID" value="GHF30364.1"/>
    <property type="molecule type" value="Genomic_DNA"/>
</dbReference>
<dbReference type="InterPro" id="IPR041715">
    <property type="entry name" value="HisRS-like_core"/>
</dbReference>
<comment type="catalytic activity">
    <reaction evidence="4 5">
        <text>tRNA(His) + L-histidine + ATP = L-histidyl-tRNA(His) + AMP + diphosphate + H(+)</text>
        <dbReference type="Rhea" id="RHEA:17313"/>
        <dbReference type="Rhea" id="RHEA-COMP:9665"/>
        <dbReference type="Rhea" id="RHEA-COMP:9689"/>
        <dbReference type="ChEBI" id="CHEBI:15378"/>
        <dbReference type="ChEBI" id="CHEBI:30616"/>
        <dbReference type="ChEBI" id="CHEBI:33019"/>
        <dbReference type="ChEBI" id="CHEBI:57595"/>
        <dbReference type="ChEBI" id="CHEBI:78442"/>
        <dbReference type="ChEBI" id="CHEBI:78527"/>
        <dbReference type="ChEBI" id="CHEBI:456215"/>
        <dbReference type="EC" id="6.1.1.21"/>
    </reaction>
</comment>
<feature type="binding site" evidence="6">
    <location>
        <position position="269"/>
    </location>
    <ligand>
        <name>L-histidine</name>
        <dbReference type="ChEBI" id="CHEBI:57595"/>
    </ligand>
</feature>
<keyword evidence="2 5" id="KW-0547">Nucleotide-binding</keyword>
<keyword evidence="5" id="KW-0648">Protein biosynthesis</keyword>
<comment type="subcellular location">
    <subcellularLocation>
        <location evidence="5">Cytoplasm</location>
    </subcellularLocation>
</comment>
<evidence type="ECO:0000256" key="4">
    <source>
        <dbReference type="ARBA" id="ARBA00047639"/>
    </source>
</evidence>
<evidence type="ECO:0000256" key="3">
    <source>
        <dbReference type="ARBA" id="ARBA00023146"/>
    </source>
</evidence>
<keyword evidence="11" id="KW-1185">Reference proteome</keyword>
<feature type="binding site" evidence="6">
    <location>
        <position position="136"/>
    </location>
    <ligand>
        <name>L-histidine</name>
        <dbReference type="ChEBI" id="CHEBI:57595"/>
    </ligand>
</feature>
<dbReference type="EMBL" id="JACHFK010000001">
    <property type="protein sequence ID" value="MBB5375287.1"/>
    <property type="molecule type" value="Genomic_DNA"/>
</dbReference>
<dbReference type="InterPro" id="IPR036621">
    <property type="entry name" value="Anticodon-bd_dom_sf"/>
</dbReference>
<gene>
    <name evidence="5 8" type="primary">hisS</name>
    <name evidence="8" type="ORF">GCM10017781_03100</name>
    <name evidence="9" type="ORF">HNQ07_000731</name>
</gene>
<feature type="binding site" evidence="6">
    <location>
        <begin position="273"/>
        <end position="274"/>
    </location>
    <ligand>
        <name>L-histidine</name>
        <dbReference type="ChEBI" id="CHEBI:57595"/>
    </ligand>
</feature>
<keyword evidence="3 5" id="KW-0030">Aminoacyl-tRNA synthetase</keyword>
<dbReference type="Pfam" id="PF03129">
    <property type="entry name" value="HGTP_anticodon"/>
    <property type="match status" value="1"/>
</dbReference>
<dbReference type="RefSeq" id="WP_184109507.1">
    <property type="nucleotide sequence ID" value="NZ_BNAJ01000001.1"/>
</dbReference>
<dbReference type="Proteomes" id="UP000619376">
    <property type="component" value="Unassembled WGS sequence"/>
</dbReference>
<keyword evidence="5" id="KW-0963">Cytoplasm</keyword>
<dbReference type="InterPro" id="IPR045864">
    <property type="entry name" value="aa-tRNA-synth_II/BPL/LPL"/>
</dbReference>
<dbReference type="NCBIfam" id="TIGR00442">
    <property type="entry name" value="hisS"/>
    <property type="match status" value="1"/>
</dbReference>
<evidence type="ECO:0000313" key="11">
    <source>
        <dbReference type="Proteomes" id="UP000619376"/>
    </source>
</evidence>
<evidence type="ECO:0000313" key="10">
    <source>
        <dbReference type="Proteomes" id="UP000539473"/>
    </source>
</evidence>
<feature type="binding site" evidence="6">
    <location>
        <position position="140"/>
    </location>
    <ligand>
        <name>L-histidine</name>
        <dbReference type="ChEBI" id="CHEBI:57595"/>
    </ligand>
</feature>
<dbReference type="HAMAP" id="MF_00127">
    <property type="entry name" value="His_tRNA_synth"/>
    <property type="match status" value="1"/>
</dbReference>
<dbReference type="Gene3D" id="3.40.50.800">
    <property type="entry name" value="Anticodon-binding domain"/>
    <property type="match status" value="1"/>
</dbReference>
<evidence type="ECO:0000256" key="2">
    <source>
        <dbReference type="ARBA" id="ARBA00022741"/>
    </source>
</evidence>
<dbReference type="CDD" id="cd00773">
    <property type="entry name" value="HisRS-like_core"/>
    <property type="match status" value="1"/>
</dbReference>
<feature type="domain" description="Aminoacyl-transfer RNA synthetases class-II family profile" evidence="7">
    <location>
        <begin position="32"/>
        <end position="334"/>
    </location>
</feature>
<dbReference type="SUPFAM" id="SSF55681">
    <property type="entry name" value="Class II aaRS and biotin synthetases"/>
    <property type="match status" value="1"/>
</dbReference>
<dbReference type="Pfam" id="PF13393">
    <property type="entry name" value="tRNA-synt_His"/>
    <property type="match status" value="1"/>
</dbReference>
<accession>A0A7W8KBU3</accession>
<name>A0A7W8KBU3_9DEIO</name>
<reference evidence="11" key="2">
    <citation type="journal article" date="2019" name="Int. J. Syst. Evol. Microbiol.">
        <title>The Global Catalogue of Microorganisms (GCM) 10K type strain sequencing project: providing services to taxonomists for standard genome sequencing and annotation.</title>
        <authorList>
            <consortium name="The Broad Institute Genomics Platform"/>
            <consortium name="The Broad Institute Genome Sequencing Center for Infectious Disease"/>
            <person name="Wu L."/>
            <person name="Ma J."/>
        </authorList>
    </citation>
    <scope>NUCLEOTIDE SEQUENCE [LARGE SCALE GENOMIC DNA]</scope>
    <source>
        <strain evidence="11">CGMCC 1.18437</strain>
    </source>
</reference>
<dbReference type="PIRSF" id="PIRSF001549">
    <property type="entry name" value="His-tRNA_synth"/>
    <property type="match status" value="1"/>
</dbReference>
<dbReference type="SUPFAM" id="SSF52954">
    <property type="entry name" value="Class II aaRS ABD-related"/>
    <property type="match status" value="1"/>
</dbReference>
<keyword evidence="5 9" id="KW-0436">Ligase</keyword>
<dbReference type="EC" id="6.1.1.21" evidence="5"/>
<dbReference type="GO" id="GO:0004821">
    <property type="term" value="F:histidine-tRNA ligase activity"/>
    <property type="evidence" value="ECO:0007669"/>
    <property type="project" value="UniProtKB-UniRule"/>
</dbReference>
<dbReference type="InterPro" id="IPR004516">
    <property type="entry name" value="HisRS/HisZ"/>
</dbReference>
<feature type="binding site" evidence="6">
    <location>
        <position position="122"/>
    </location>
    <ligand>
        <name>L-histidine</name>
        <dbReference type="ChEBI" id="CHEBI:57595"/>
    </ligand>
</feature>
<protein>
    <recommendedName>
        <fullName evidence="5">Histidine--tRNA ligase</fullName>
        <ecNumber evidence="5">6.1.1.21</ecNumber>
    </recommendedName>
    <alternativeName>
        <fullName evidence="5">Histidyl-tRNA synthetase</fullName>
        <shortName evidence="5">HisRS</shortName>
    </alternativeName>
</protein>
<keyword evidence="5" id="KW-0067">ATP-binding</keyword>
<proteinExistence type="inferred from homology"/>
<dbReference type="GO" id="GO:0005737">
    <property type="term" value="C:cytoplasm"/>
    <property type="evidence" value="ECO:0007669"/>
    <property type="project" value="UniProtKB-SubCell"/>
</dbReference>
<reference evidence="8" key="1">
    <citation type="journal article" date="2014" name="Int. J. Syst. Evol. Microbiol.">
        <title>Complete genome of a new Firmicutes species belonging to the dominant human colonic microbiota ('Ruminococcus bicirculans') reveals two chromosomes and a selective capacity to utilize plant glucans.</title>
        <authorList>
            <consortium name="NISC Comparative Sequencing Program"/>
            <person name="Wegmann U."/>
            <person name="Louis P."/>
            <person name="Goesmann A."/>
            <person name="Henrissat B."/>
            <person name="Duncan S.H."/>
            <person name="Flint H.J."/>
        </authorList>
    </citation>
    <scope>NUCLEOTIDE SEQUENCE</scope>
    <source>
        <strain evidence="8">CGMCC 1.18437</strain>
    </source>
</reference>
<organism evidence="9 10">
    <name type="scientific">Deinococcus metalli</name>
    <dbReference type="NCBI Taxonomy" id="1141878"/>
    <lineage>
        <taxon>Bacteria</taxon>
        <taxon>Thermotogati</taxon>
        <taxon>Deinococcota</taxon>
        <taxon>Deinococci</taxon>
        <taxon>Deinococcales</taxon>
        <taxon>Deinococcaceae</taxon>
        <taxon>Deinococcus</taxon>
    </lineage>
</organism>
<evidence type="ECO:0000313" key="9">
    <source>
        <dbReference type="EMBL" id="MBB5375287.1"/>
    </source>
</evidence>
<dbReference type="GO" id="GO:0005524">
    <property type="term" value="F:ATP binding"/>
    <property type="evidence" value="ECO:0007669"/>
    <property type="project" value="UniProtKB-UniRule"/>
</dbReference>
<dbReference type="PROSITE" id="PS50862">
    <property type="entry name" value="AA_TRNA_LIGASE_II"/>
    <property type="match status" value="1"/>
</dbReference>
<dbReference type="GO" id="GO:0006427">
    <property type="term" value="P:histidyl-tRNA aminoacylation"/>
    <property type="evidence" value="ECO:0007669"/>
    <property type="project" value="UniProtKB-UniRule"/>
</dbReference>
<dbReference type="PANTHER" id="PTHR43707:SF1">
    <property type="entry name" value="HISTIDINE--TRNA LIGASE, MITOCHONDRIAL-RELATED"/>
    <property type="match status" value="1"/>
</dbReference>